<keyword evidence="8" id="KW-1185">Reference proteome</keyword>
<evidence type="ECO:0000256" key="4">
    <source>
        <dbReference type="ARBA" id="ARBA00023002"/>
    </source>
</evidence>
<gene>
    <name evidence="7" type="ORF">MUK42_05482</name>
</gene>
<keyword evidence="6" id="KW-0472">Membrane</keyword>
<dbReference type="EC" id="1.14.15.24" evidence="5"/>
<accession>A0A9E7FRZ9</accession>
<dbReference type="GO" id="GO:0016123">
    <property type="term" value="P:xanthophyll biosynthetic process"/>
    <property type="evidence" value="ECO:0007669"/>
    <property type="project" value="TreeGrafter"/>
</dbReference>
<dbReference type="PANTHER" id="PTHR31899:SF9">
    <property type="entry name" value="BETA-CAROTENE 3-HYDROXYLASE 1, CHLOROPLASTIC"/>
    <property type="match status" value="1"/>
</dbReference>
<sequence length="244" mass="26886">MITCFSSGRYSTLQPWQQRATAVCFALKEVSKAAEKIGQYTSREGATKEEEVEEPHQPDGLRISSEHRVAERTARKQSERRTYLIAAVMSRLCITSVAVAAVYYRFHWQMEGGAAPVTEMLGTFALSVGAAPSAIPCGDGVLLYHSSLWHVHESHHQPRDGSFELNDVFAIVNAVPTISLMAYGFLNRGLLHGLCFGAVSLSSVPSRSATPPRFLHFLHILQLTTYRAWGLRCLGWPTCSSTTG</sequence>
<dbReference type="Proteomes" id="UP001055439">
    <property type="component" value="Chromosome 5"/>
</dbReference>
<dbReference type="EMBL" id="CP097507">
    <property type="protein sequence ID" value="URE01094.1"/>
    <property type="molecule type" value="Genomic_DNA"/>
</dbReference>
<feature type="transmembrane region" description="Helical" evidence="6">
    <location>
        <begin position="82"/>
        <end position="104"/>
    </location>
</feature>
<keyword evidence="6" id="KW-1133">Transmembrane helix</keyword>
<evidence type="ECO:0000256" key="3">
    <source>
        <dbReference type="ARBA" id="ARBA00022746"/>
    </source>
</evidence>
<dbReference type="OrthoDB" id="9990796at2759"/>
<protein>
    <recommendedName>
        <fullName evidence="5">beta-carotene 3-hydroxylase</fullName>
        <ecNumber evidence="5">1.14.15.24</ecNumber>
    </recommendedName>
</protein>
<comment type="subcellular location">
    <subcellularLocation>
        <location evidence="1">Plastid</location>
        <location evidence="1">Chloroplast membrane</location>
        <topology evidence="1">Multi-pass membrane protein</topology>
    </subcellularLocation>
</comment>
<comment type="similarity">
    <text evidence="2">Belongs to the sterol desaturase family.</text>
</comment>
<name>A0A9E7FRZ9_9LILI</name>
<keyword evidence="4" id="KW-0560">Oxidoreductase</keyword>
<organism evidence="7 8">
    <name type="scientific">Musa troglodytarum</name>
    <name type="common">fe'i banana</name>
    <dbReference type="NCBI Taxonomy" id="320322"/>
    <lineage>
        <taxon>Eukaryota</taxon>
        <taxon>Viridiplantae</taxon>
        <taxon>Streptophyta</taxon>
        <taxon>Embryophyta</taxon>
        <taxon>Tracheophyta</taxon>
        <taxon>Spermatophyta</taxon>
        <taxon>Magnoliopsida</taxon>
        <taxon>Liliopsida</taxon>
        <taxon>Zingiberales</taxon>
        <taxon>Musaceae</taxon>
        <taxon>Musa</taxon>
    </lineage>
</organism>
<evidence type="ECO:0000256" key="5">
    <source>
        <dbReference type="ARBA" id="ARBA00026097"/>
    </source>
</evidence>
<proteinExistence type="inferred from homology"/>
<evidence type="ECO:0000256" key="6">
    <source>
        <dbReference type="SAM" id="Phobius"/>
    </source>
</evidence>
<dbReference type="AlphaFoldDB" id="A0A9E7FRZ9"/>
<dbReference type="PANTHER" id="PTHR31899">
    <property type="entry name" value="BETA-CAROTENE 3-HYDROXYLASE 1, CHLOROPLASTIC"/>
    <property type="match status" value="1"/>
</dbReference>
<evidence type="ECO:0000256" key="1">
    <source>
        <dbReference type="ARBA" id="ARBA00004508"/>
    </source>
</evidence>
<reference evidence="7" key="1">
    <citation type="submission" date="2022-05" db="EMBL/GenBank/DDBJ databases">
        <title>The Musa troglodytarum L. genome provides insights into the mechanism of non-climacteric behaviour and enrichment of carotenoids.</title>
        <authorList>
            <person name="Wang J."/>
        </authorList>
    </citation>
    <scope>NUCLEOTIDE SEQUENCE</scope>
    <source>
        <tissue evidence="7">Leaf</tissue>
    </source>
</reference>
<evidence type="ECO:0000313" key="7">
    <source>
        <dbReference type="EMBL" id="URE01094.1"/>
    </source>
</evidence>
<dbReference type="InterPro" id="IPR045019">
    <property type="entry name" value="BETA-OHASE-like"/>
</dbReference>
<dbReference type="GO" id="GO:0031969">
    <property type="term" value="C:chloroplast membrane"/>
    <property type="evidence" value="ECO:0007669"/>
    <property type="project" value="UniProtKB-SubCell"/>
</dbReference>
<evidence type="ECO:0000256" key="2">
    <source>
        <dbReference type="ARBA" id="ARBA00009324"/>
    </source>
</evidence>
<dbReference type="GO" id="GO:0010291">
    <property type="term" value="F:beta-carotene 3-hydroxylase activity"/>
    <property type="evidence" value="ECO:0007669"/>
    <property type="project" value="UniProtKB-EC"/>
</dbReference>
<evidence type="ECO:0000313" key="8">
    <source>
        <dbReference type="Proteomes" id="UP001055439"/>
    </source>
</evidence>
<keyword evidence="3" id="KW-0125">Carotenoid biosynthesis</keyword>
<keyword evidence="6" id="KW-0812">Transmembrane</keyword>
<dbReference type="GO" id="GO:0016119">
    <property type="term" value="P:carotene metabolic process"/>
    <property type="evidence" value="ECO:0007669"/>
    <property type="project" value="TreeGrafter"/>
</dbReference>